<proteinExistence type="predicted"/>
<evidence type="ECO:0000256" key="1">
    <source>
        <dbReference type="SAM" id="Phobius"/>
    </source>
</evidence>
<dbReference type="GO" id="GO:0051701">
    <property type="term" value="P:biological process involved in interaction with host"/>
    <property type="evidence" value="ECO:0007669"/>
    <property type="project" value="TreeGrafter"/>
</dbReference>
<dbReference type="Pfam" id="PF02470">
    <property type="entry name" value="MlaD"/>
    <property type="match status" value="1"/>
</dbReference>
<dbReference type="Proteomes" id="UP000551501">
    <property type="component" value="Unassembled WGS sequence"/>
</dbReference>
<evidence type="ECO:0000313" key="5">
    <source>
        <dbReference type="Proteomes" id="UP000551501"/>
    </source>
</evidence>
<protein>
    <submittedName>
        <fullName evidence="4">Phospholipid/cholesterol/gamma-HCH transport system substrate-binding protein</fullName>
    </submittedName>
</protein>
<dbReference type="InterPro" id="IPR003399">
    <property type="entry name" value="Mce/MlaD"/>
</dbReference>
<dbReference type="InterPro" id="IPR005693">
    <property type="entry name" value="Mce"/>
</dbReference>
<dbReference type="EMBL" id="JACIFP010000001">
    <property type="protein sequence ID" value="MBB4136859.1"/>
    <property type="molecule type" value="Genomic_DNA"/>
</dbReference>
<keyword evidence="5" id="KW-1185">Reference proteome</keyword>
<keyword evidence="1" id="KW-0472">Membrane</keyword>
<accession>A0A840F5S1</accession>
<dbReference type="PANTHER" id="PTHR33371:SF17">
    <property type="entry name" value="MCE-FAMILY PROTEIN MCE1B"/>
    <property type="match status" value="1"/>
</dbReference>
<evidence type="ECO:0000259" key="3">
    <source>
        <dbReference type="Pfam" id="PF11887"/>
    </source>
</evidence>
<dbReference type="Pfam" id="PF11887">
    <property type="entry name" value="Mce4_CUP1"/>
    <property type="match status" value="1"/>
</dbReference>
<dbReference type="PANTHER" id="PTHR33371">
    <property type="entry name" value="INTERMEMBRANE PHOSPHOLIPID TRANSPORT SYSTEM BINDING PROTEIN MLAD-RELATED"/>
    <property type="match status" value="1"/>
</dbReference>
<evidence type="ECO:0000259" key="2">
    <source>
        <dbReference type="Pfam" id="PF02470"/>
    </source>
</evidence>
<dbReference type="InterPro" id="IPR024516">
    <property type="entry name" value="Mce_C"/>
</dbReference>
<organism evidence="4 5">
    <name type="scientific">Gordonia humi</name>
    <dbReference type="NCBI Taxonomy" id="686429"/>
    <lineage>
        <taxon>Bacteria</taxon>
        <taxon>Bacillati</taxon>
        <taxon>Actinomycetota</taxon>
        <taxon>Actinomycetes</taxon>
        <taxon>Mycobacteriales</taxon>
        <taxon>Gordoniaceae</taxon>
        <taxon>Gordonia</taxon>
    </lineage>
</organism>
<reference evidence="4 5" key="1">
    <citation type="submission" date="2020-08" db="EMBL/GenBank/DDBJ databases">
        <title>Sequencing the genomes of 1000 actinobacteria strains.</title>
        <authorList>
            <person name="Klenk H.-P."/>
        </authorList>
    </citation>
    <scope>NUCLEOTIDE SEQUENCE [LARGE SCALE GENOMIC DNA]</scope>
    <source>
        <strain evidence="4 5">DSM 45298</strain>
    </source>
</reference>
<keyword evidence="1" id="KW-0812">Transmembrane</keyword>
<sequence>MSGKNTDSIRRPLIGFGVFAVVAVLLTYVIWSTLERSVQGSTTGYATMFHDASGLATGDDVRMAGVRVGRVESIDLDDGQARVTFEVQDGQHVYANTRAAIRYQNLIGQRYLALSLDEKTPGPELDKGATLHLPGEDSFDVTKLLAGFQPVFDTLTPEQVNTLSESLIQTFQGDDVSLSRTLAQIGQVANDMANRDQVLGAVITNLSVVMRELASQGKQVETLIDSTSRLVEDLNGNSAAFGKAIDQIGTTATGFGDVLARNRGSLASAGTSARQATDNLIAEGSKLDTMARVLPEFLGHFPFVMMQGAYLNIYACELDIAIGDVLLPPGLVTQIGGTQHSVVCR</sequence>
<evidence type="ECO:0000313" key="4">
    <source>
        <dbReference type="EMBL" id="MBB4136859.1"/>
    </source>
</evidence>
<dbReference type="RefSeq" id="WP_183371785.1">
    <property type="nucleotide sequence ID" value="NZ_BAABHL010000126.1"/>
</dbReference>
<dbReference type="AlphaFoldDB" id="A0A840F5S1"/>
<comment type="caution">
    <text evidence="4">The sequence shown here is derived from an EMBL/GenBank/DDBJ whole genome shotgun (WGS) entry which is preliminary data.</text>
</comment>
<feature type="domain" description="Mammalian cell entry C-terminal" evidence="3">
    <location>
        <begin position="125"/>
        <end position="280"/>
    </location>
</feature>
<feature type="transmembrane region" description="Helical" evidence="1">
    <location>
        <begin position="12"/>
        <end position="31"/>
    </location>
</feature>
<keyword evidence="1" id="KW-1133">Transmembrane helix</keyword>
<dbReference type="NCBIfam" id="TIGR00996">
    <property type="entry name" value="Mtu_fam_mce"/>
    <property type="match status" value="1"/>
</dbReference>
<dbReference type="GO" id="GO:0005576">
    <property type="term" value="C:extracellular region"/>
    <property type="evidence" value="ECO:0007669"/>
    <property type="project" value="TreeGrafter"/>
</dbReference>
<name>A0A840F5S1_9ACTN</name>
<gene>
    <name evidence="4" type="ORF">BKA16_003411</name>
</gene>
<dbReference type="InterPro" id="IPR052336">
    <property type="entry name" value="MlaD_Phospholipid_Transporter"/>
</dbReference>
<feature type="domain" description="Mce/MlaD" evidence="2">
    <location>
        <begin position="45"/>
        <end position="115"/>
    </location>
</feature>